<gene>
    <name evidence="1" type="ORF">NQ176_g4842</name>
</gene>
<name>A0ACC1NDY9_9HYPO</name>
<reference evidence="1" key="1">
    <citation type="submission" date="2022-08" db="EMBL/GenBank/DDBJ databases">
        <title>Genome Sequence of Lecanicillium fungicola.</title>
        <authorList>
            <person name="Buettner E."/>
        </authorList>
    </citation>
    <scope>NUCLEOTIDE SEQUENCE</scope>
    <source>
        <strain evidence="1">Babe33</strain>
    </source>
</reference>
<accession>A0ACC1NDY9</accession>
<evidence type="ECO:0000313" key="1">
    <source>
        <dbReference type="EMBL" id="KAJ2976623.1"/>
    </source>
</evidence>
<evidence type="ECO:0000313" key="2">
    <source>
        <dbReference type="Proteomes" id="UP001143910"/>
    </source>
</evidence>
<organism evidence="1 2">
    <name type="scientific">Zarea fungicola</name>
    <dbReference type="NCBI Taxonomy" id="93591"/>
    <lineage>
        <taxon>Eukaryota</taxon>
        <taxon>Fungi</taxon>
        <taxon>Dikarya</taxon>
        <taxon>Ascomycota</taxon>
        <taxon>Pezizomycotina</taxon>
        <taxon>Sordariomycetes</taxon>
        <taxon>Hypocreomycetidae</taxon>
        <taxon>Hypocreales</taxon>
        <taxon>Cordycipitaceae</taxon>
        <taxon>Zarea</taxon>
    </lineage>
</organism>
<dbReference type="EMBL" id="JANJQO010000560">
    <property type="protein sequence ID" value="KAJ2976623.1"/>
    <property type="molecule type" value="Genomic_DNA"/>
</dbReference>
<protein>
    <submittedName>
        <fullName evidence="1">Uncharacterized protein</fullName>
    </submittedName>
</protein>
<sequence length="337" mass="38089">MFFRHRNVISFCIVLIFGNVVDVARVVQAGPKVISKDANGNEIWQVGSLTVQVVDFNLQRWSPKPLRPTMVYNCAFMPTICKNIKQFAGSLPIAGSEWTFHFDPVKARANTRRGHACPKGWVHKLKPDNTPRCPEPDQPDWVGYEHGNTAKHGPYRPKIHPGRDKQLKDTFNRLAKSWQRIRFNKDGTYEKSIEWHDYGAVMSCDEFPAATWIEGGEAGNGINKATEYCSPMRRKCDEDESIILLTTDQDWQADVHNRLRNWINMVFNQRKGSGAVSGNMDTKIYTFKLRTVDDSSALHASWIEANGIKRLCMGPGLSPGGQGDPSCIHYLRPGIDT</sequence>
<proteinExistence type="predicted"/>
<dbReference type="Proteomes" id="UP001143910">
    <property type="component" value="Unassembled WGS sequence"/>
</dbReference>
<keyword evidence="2" id="KW-1185">Reference proteome</keyword>
<comment type="caution">
    <text evidence="1">The sequence shown here is derived from an EMBL/GenBank/DDBJ whole genome shotgun (WGS) entry which is preliminary data.</text>
</comment>